<reference evidence="7" key="1">
    <citation type="journal article" date="2019" name="Int. J. Syst. Evol. Microbiol.">
        <title>The Global Catalogue of Microorganisms (GCM) 10K type strain sequencing project: providing services to taxonomists for standard genome sequencing and annotation.</title>
        <authorList>
            <consortium name="The Broad Institute Genomics Platform"/>
            <consortium name="The Broad Institute Genome Sequencing Center for Infectious Disease"/>
            <person name="Wu L."/>
            <person name="Ma J."/>
        </authorList>
    </citation>
    <scope>NUCLEOTIDE SEQUENCE [LARGE SCALE GENOMIC DNA]</scope>
    <source>
        <strain evidence="7">JCM 10083</strain>
    </source>
</reference>
<feature type="transmembrane region" description="Helical" evidence="5">
    <location>
        <begin position="121"/>
        <end position="139"/>
    </location>
</feature>
<sequence>MRRRPAALGSTIFFALAPGTVAGFVPWWITRWETADSMPAVPSWVTVSLRLVGASLVVAGAVVLVRAFVRFVVEGLGTPAPIAPPERLVIGGLYGYVRNPMYVAVLAAIGGQALLLGRPVLLPYGAVTAAAVVAFVHWYEEPSLRRRFGADYERYRAAVPGWWPRTRAYRP</sequence>
<feature type="transmembrane region" description="Helical" evidence="5">
    <location>
        <begin position="47"/>
        <end position="69"/>
    </location>
</feature>
<accession>A0ABW2STB1</accession>
<evidence type="ECO:0000256" key="5">
    <source>
        <dbReference type="SAM" id="Phobius"/>
    </source>
</evidence>
<keyword evidence="6" id="KW-0808">Transferase</keyword>
<evidence type="ECO:0000313" key="7">
    <source>
        <dbReference type="Proteomes" id="UP001596514"/>
    </source>
</evidence>
<dbReference type="EC" id="2.1.1.334" evidence="6"/>
<comment type="caution">
    <text evidence="6">The sequence shown here is derived from an EMBL/GenBank/DDBJ whole genome shotgun (WGS) entry which is preliminary data.</text>
</comment>
<keyword evidence="7" id="KW-1185">Reference proteome</keyword>
<keyword evidence="4 5" id="KW-0472">Membrane</keyword>
<evidence type="ECO:0000256" key="4">
    <source>
        <dbReference type="ARBA" id="ARBA00023136"/>
    </source>
</evidence>
<dbReference type="Pfam" id="PF04191">
    <property type="entry name" value="PEMT"/>
    <property type="match status" value="1"/>
</dbReference>
<comment type="subcellular location">
    <subcellularLocation>
        <location evidence="1">Endomembrane system</location>
        <topology evidence="1">Multi-pass membrane protein</topology>
    </subcellularLocation>
</comment>
<dbReference type="EMBL" id="JBHTEE010000001">
    <property type="protein sequence ID" value="MFC7599317.1"/>
    <property type="molecule type" value="Genomic_DNA"/>
</dbReference>
<protein>
    <submittedName>
        <fullName evidence="6">Methyltransferase family protein</fullName>
        <ecNumber evidence="6">2.1.1.100</ecNumber>
        <ecNumber evidence="6">2.1.1.334</ecNumber>
    </submittedName>
</protein>
<evidence type="ECO:0000313" key="6">
    <source>
        <dbReference type="EMBL" id="MFC7599317.1"/>
    </source>
</evidence>
<dbReference type="GO" id="GO:0004671">
    <property type="term" value="F:protein C-terminal S-isoprenylcysteine carboxyl O-methyltransferase activity"/>
    <property type="evidence" value="ECO:0007669"/>
    <property type="project" value="UniProtKB-EC"/>
</dbReference>
<evidence type="ECO:0000256" key="1">
    <source>
        <dbReference type="ARBA" id="ARBA00004127"/>
    </source>
</evidence>
<evidence type="ECO:0000256" key="3">
    <source>
        <dbReference type="ARBA" id="ARBA00022989"/>
    </source>
</evidence>
<name>A0ABW2STB1_9ACTN</name>
<gene>
    <name evidence="6" type="ORF">ACFQVD_04250</name>
</gene>
<dbReference type="RefSeq" id="WP_343965213.1">
    <property type="nucleotide sequence ID" value="NZ_BAAAGK010000028.1"/>
</dbReference>
<dbReference type="Gene3D" id="1.20.120.1630">
    <property type="match status" value="1"/>
</dbReference>
<keyword evidence="2 5" id="KW-0812">Transmembrane</keyword>
<proteinExistence type="predicted"/>
<dbReference type="EC" id="2.1.1.100" evidence="6"/>
<keyword evidence="3 5" id="KW-1133">Transmembrane helix</keyword>
<organism evidence="6 7">
    <name type="scientific">Streptosporangium amethystogenes subsp. fukuiense</name>
    <dbReference type="NCBI Taxonomy" id="698418"/>
    <lineage>
        <taxon>Bacteria</taxon>
        <taxon>Bacillati</taxon>
        <taxon>Actinomycetota</taxon>
        <taxon>Actinomycetes</taxon>
        <taxon>Streptosporangiales</taxon>
        <taxon>Streptosporangiaceae</taxon>
        <taxon>Streptosporangium</taxon>
    </lineage>
</organism>
<dbReference type="GO" id="GO:0032259">
    <property type="term" value="P:methylation"/>
    <property type="evidence" value="ECO:0007669"/>
    <property type="project" value="UniProtKB-KW"/>
</dbReference>
<keyword evidence="6" id="KW-0489">Methyltransferase</keyword>
<evidence type="ECO:0000256" key="2">
    <source>
        <dbReference type="ARBA" id="ARBA00022692"/>
    </source>
</evidence>
<feature type="transmembrane region" description="Helical" evidence="5">
    <location>
        <begin position="96"/>
        <end position="115"/>
    </location>
</feature>
<dbReference type="InterPro" id="IPR007318">
    <property type="entry name" value="Phopholipid_MeTrfase"/>
</dbReference>
<dbReference type="Proteomes" id="UP001596514">
    <property type="component" value="Unassembled WGS sequence"/>
</dbReference>